<dbReference type="EMBL" id="SNZG01000004">
    <property type="protein sequence ID" value="TDR42133.1"/>
    <property type="molecule type" value="Genomic_DNA"/>
</dbReference>
<accession>A0A2U3AFP3</accession>
<dbReference type="Proteomes" id="UP000254330">
    <property type="component" value="Unassembled WGS sequence"/>
</dbReference>
<name>A0A2U3AFP3_9BACL</name>
<protein>
    <submittedName>
        <fullName evidence="3">Phospholipase/carboxylesterase</fullName>
    </submittedName>
    <submittedName>
        <fullName evidence="2">Predicted esterase</fullName>
    </submittedName>
</protein>
<keyword evidence="5" id="KW-1185">Reference proteome</keyword>
<dbReference type="SUPFAM" id="SSF53474">
    <property type="entry name" value="alpha/beta-Hydrolases"/>
    <property type="match status" value="1"/>
</dbReference>
<evidence type="ECO:0000313" key="3">
    <source>
        <dbReference type="EMBL" id="TDR42133.1"/>
    </source>
</evidence>
<sequence>MEHVFIKGSNEQAPTLLLLHGTGGNEKDLLGLGREIDAEASLLGVRGSESENGMPRFFKRLGMGVFDLDNLTLRTKELADFIDEAAKEHGFDRQNVIVVGYSNGANIAANFFFEIGKIVKGAILHHPMIPRNDVEIPDLTGLKVWIGAGENDQMCPIDQSQGLKAHLENAGSAVEMYWHQHGHQLTMDEVASAKKWYTTNFK</sequence>
<dbReference type="GO" id="GO:0016787">
    <property type="term" value="F:hydrolase activity"/>
    <property type="evidence" value="ECO:0007669"/>
    <property type="project" value="InterPro"/>
</dbReference>
<evidence type="ECO:0000313" key="5">
    <source>
        <dbReference type="Proteomes" id="UP000294641"/>
    </source>
</evidence>
<evidence type="ECO:0000313" key="4">
    <source>
        <dbReference type="Proteomes" id="UP000254330"/>
    </source>
</evidence>
<comment type="caution">
    <text evidence="2">The sequence shown here is derived from an EMBL/GenBank/DDBJ whole genome shotgun (WGS) entry which is preliminary data.</text>
</comment>
<dbReference type="Proteomes" id="UP000294641">
    <property type="component" value="Unassembled WGS sequence"/>
</dbReference>
<reference evidence="2 4" key="1">
    <citation type="submission" date="2018-06" db="EMBL/GenBank/DDBJ databases">
        <authorList>
            <consortium name="Pathogen Informatics"/>
            <person name="Doyle S."/>
        </authorList>
    </citation>
    <scope>NUCLEOTIDE SEQUENCE [LARGE SCALE GENOMIC DNA]</scope>
    <source>
        <strain evidence="2 4">NCTC10597</strain>
    </source>
</reference>
<dbReference type="RefSeq" id="WP_109348792.1">
    <property type="nucleotide sequence ID" value="NZ_BJUE01000002.1"/>
</dbReference>
<evidence type="ECO:0000313" key="2">
    <source>
        <dbReference type="EMBL" id="STX10948.1"/>
    </source>
</evidence>
<reference evidence="3 5" key="2">
    <citation type="submission" date="2019-03" db="EMBL/GenBank/DDBJ databases">
        <title>Genomic Encyclopedia of Type Strains, Phase IV (KMG-IV): sequencing the most valuable type-strain genomes for metagenomic binning, comparative biology and taxonomic classification.</title>
        <authorList>
            <person name="Goeker M."/>
        </authorList>
    </citation>
    <scope>NUCLEOTIDE SEQUENCE [LARGE SCALE GENOMIC DNA]</scope>
    <source>
        <strain evidence="3 5">DSM 20580</strain>
    </source>
</reference>
<dbReference type="InterPro" id="IPR002925">
    <property type="entry name" value="Dienelactn_hydro"/>
</dbReference>
<dbReference type="AlphaFoldDB" id="A0A2U3AFP3"/>
<evidence type="ECO:0000259" key="1">
    <source>
        <dbReference type="Pfam" id="PF01738"/>
    </source>
</evidence>
<dbReference type="InterPro" id="IPR029058">
    <property type="entry name" value="AB_hydrolase_fold"/>
</dbReference>
<dbReference type="OrthoDB" id="9796570at2"/>
<dbReference type="EMBL" id="UGNP01000001">
    <property type="protein sequence ID" value="STX10948.1"/>
    <property type="molecule type" value="Genomic_DNA"/>
</dbReference>
<gene>
    <name evidence="3" type="ORF">DFR61_10423</name>
    <name evidence="2" type="ORF">NCTC10597_02740</name>
</gene>
<feature type="domain" description="Dienelactone hydrolase" evidence="1">
    <location>
        <begin position="78"/>
        <end position="188"/>
    </location>
</feature>
<dbReference type="Pfam" id="PF01738">
    <property type="entry name" value="DLH"/>
    <property type="match status" value="1"/>
</dbReference>
<proteinExistence type="predicted"/>
<dbReference type="Gene3D" id="3.40.50.1820">
    <property type="entry name" value="alpha/beta hydrolase"/>
    <property type="match status" value="1"/>
</dbReference>
<organism evidence="2 4">
    <name type="scientific">Kurthia zopfii</name>
    <dbReference type="NCBI Taxonomy" id="1650"/>
    <lineage>
        <taxon>Bacteria</taxon>
        <taxon>Bacillati</taxon>
        <taxon>Bacillota</taxon>
        <taxon>Bacilli</taxon>
        <taxon>Bacillales</taxon>
        <taxon>Caryophanaceae</taxon>
        <taxon>Kurthia</taxon>
    </lineage>
</organism>